<dbReference type="GO" id="GO:0005506">
    <property type="term" value="F:iron ion binding"/>
    <property type="evidence" value="ECO:0007669"/>
    <property type="project" value="InterPro"/>
</dbReference>
<sequence>FIALWVVNNLYQCYLHPLRGVPGPFLAKFSQAWRNIRYFRGSWHDDILGLHQKYGNVVRIAPNEISFVDAGALKKLY</sequence>
<dbReference type="GeneID" id="54575980"/>
<organism evidence="1 2">
    <name type="scientific">Trematosphaeria pertusa</name>
    <dbReference type="NCBI Taxonomy" id="390896"/>
    <lineage>
        <taxon>Eukaryota</taxon>
        <taxon>Fungi</taxon>
        <taxon>Dikarya</taxon>
        <taxon>Ascomycota</taxon>
        <taxon>Pezizomycotina</taxon>
        <taxon>Dothideomycetes</taxon>
        <taxon>Pleosporomycetidae</taxon>
        <taxon>Pleosporales</taxon>
        <taxon>Massarineae</taxon>
        <taxon>Trematosphaeriaceae</taxon>
        <taxon>Trematosphaeria</taxon>
    </lineage>
</organism>
<dbReference type="Proteomes" id="UP000800094">
    <property type="component" value="Unassembled WGS sequence"/>
</dbReference>
<dbReference type="GO" id="GO:0004497">
    <property type="term" value="F:monooxygenase activity"/>
    <property type="evidence" value="ECO:0007669"/>
    <property type="project" value="InterPro"/>
</dbReference>
<dbReference type="InterPro" id="IPR036396">
    <property type="entry name" value="Cyt_P450_sf"/>
</dbReference>
<dbReference type="GO" id="GO:0016705">
    <property type="term" value="F:oxidoreductase activity, acting on paired donors, with incorporation or reduction of molecular oxygen"/>
    <property type="evidence" value="ECO:0007669"/>
    <property type="project" value="InterPro"/>
</dbReference>
<dbReference type="OrthoDB" id="3796526at2759"/>
<dbReference type="EMBL" id="ML987196">
    <property type="protein sequence ID" value="KAF2247826.1"/>
    <property type="molecule type" value="Genomic_DNA"/>
</dbReference>
<feature type="non-terminal residue" evidence="1">
    <location>
        <position position="1"/>
    </location>
</feature>
<dbReference type="GO" id="GO:0020037">
    <property type="term" value="F:heme binding"/>
    <property type="evidence" value="ECO:0007669"/>
    <property type="project" value="InterPro"/>
</dbReference>
<protein>
    <recommendedName>
        <fullName evidence="3">Cytochrome P450</fullName>
    </recommendedName>
</protein>
<dbReference type="AlphaFoldDB" id="A0A6A6IBN9"/>
<gene>
    <name evidence="1" type="ORF">BU26DRAFT_386762</name>
</gene>
<evidence type="ECO:0008006" key="3">
    <source>
        <dbReference type="Google" id="ProtNLM"/>
    </source>
</evidence>
<accession>A0A6A6IBN9</accession>
<keyword evidence="2" id="KW-1185">Reference proteome</keyword>
<dbReference type="Gene3D" id="1.10.630.10">
    <property type="entry name" value="Cytochrome P450"/>
    <property type="match status" value="1"/>
</dbReference>
<proteinExistence type="predicted"/>
<dbReference type="SUPFAM" id="SSF48264">
    <property type="entry name" value="Cytochrome P450"/>
    <property type="match status" value="1"/>
</dbReference>
<feature type="non-terminal residue" evidence="1">
    <location>
        <position position="77"/>
    </location>
</feature>
<evidence type="ECO:0000313" key="1">
    <source>
        <dbReference type="EMBL" id="KAF2247826.1"/>
    </source>
</evidence>
<dbReference type="RefSeq" id="XP_033682830.1">
    <property type="nucleotide sequence ID" value="XM_033822650.1"/>
</dbReference>
<evidence type="ECO:0000313" key="2">
    <source>
        <dbReference type="Proteomes" id="UP000800094"/>
    </source>
</evidence>
<name>A0A6A6IBN9_9PLEO</name>
<reference evidence="1" key="1">
    <citation type="journal article" date="2020" name="Stud. Mycol.">
        <title>101 Dothideomycetes genomes: a test case for predicting lifestyles and emergence of pathogens.</title>
        <authorList>
            <person name="Haridas S."/>
            <person name="Albert R."/>
            <person name="Binder M."/>
            <person name="Bloem J."/>
            <person name="Labutti K."/>
            <person name="Salamov A."/>
            <person name="Andreopoulos B."/>
            <person name="Baker S."/>
            <person name="Barry K."/>
            <person name="Bills G."/>
            <person name="Bluhm B."/>
            <person name="Cannon C."/>
            <person name="Castanera R."/>
            <person name="Culley D."/>
            <person name="Daum C."/>
            <person name="Ezra D."/>
            <person name="Gonzalez J."/>
            <person name="Henrissat B."/>
            <person name="Kuo A."/>
            <person name="Liang C."/>
            <person name="Lipzen A."/>
            <person name="Lutzoni F."/>
            <person name="Magnuson J."/>
            <person name="Mondo S."/>
            <person name="Nolan M."/>
            <person name="Ohm R."/>
            <person name="Pangilinan J."/>
            <person name="Park H.-J."/>
            <person name="Ramirez L."/>
            <person name="Alfaro M."/>
            <person name="Sun H."/>
            <person name="Tritt A."/>
            <person name="Yoshinaga Y."/>
            <person name="Zwiers L.-H."/>
            <person name="Turgeon B."/>
            <person name="Goodwin S."/>
            <person name="Spatafora J."/>
            <person name="Crous P."/>
            <person name="Grigoriev I."/>
        </authorList>
    </citation>
    <scope>NUCLEOTIDE SEQUENCE</scope>
    <source>
        <strain evidence="1">CBS 122368</strain>
    </source>
</reference>